<dbReference type="GO" id="GO:0003677">
    <property type="term" value="F:DNA binding"/>
    <property type="evidence" value="ECO:0007669"/>
    <property type="project" value="UniProtKB-KW"/>
</dbReference>
<dbReference type="SMART" id="SM00422">
    <property type="entry name" value="HTH_MERR"/>
    <property type="match status" value="1"/>
</dbReference>
<feature type="domain" description="HTH merR-type" evidence="2">
    <location>
        <begin position="11"/>
        <end position="81"/>
    </location>
</feature>
<dbReference type="PANTHER" id="PTHR30204">
    <property type="entry name" value="REDOX-CYCLING DRUG-SENSING TRANSCRIPTIONAL ACTIVATOR SOXR"/>
    <property type="match status" value="1"/>
</dbReference>
<dbReference type="InterPro" id="IPR009061">
    <property type="entry name" value="DNA-bd_dom_put_sf"/>
</dbReference>
<dbReference type="InterPro" id="IPR047057">
    <property type="entry name" value="MerR_fam"/>
</dbReference>
<accession>A0A7C5EU29</accession>
<dbReference type="SUPFAM" id="SSF46955">
    <property type="entry name" value="Putative DNA-binding domain"/>
    <property type="match status" value="1"/>
</dbReference>
<proteinExistence type="predicted"/>
<gene>
    <name evidence="3" type="ORF">ENW48_08700</name>
</gene>
<evidence type="ECO:0000259" key="2">
    <source>
        <dbReference type="PROSITE" id="PS50937"/>
    </source>
</evidence>
<organism evidence="3">
    <name type="scientific">Desulfobacca acetoxidans</name>
    <dbReference type="NCBI Taxonomy" id="60893"/>
    <lineage>
        <taxon>Bacteria</taxon>
        <taxon>Pseudomonadati</taxon>
        <taxon>Thermodesulfobacteriota</taxon>
        <taxon>Desulfobaccia</taxon>
        <taxon>Desulfobaccales</taxon>
        <taxon>Desulfobaccaceae</taxon>
        <taxon>Desulfobacca</taxon>
    </lineage>
</organism>
<dbReference type="InterPro" id="IPR000551">
    <property type="entry name" value="MerR-type_HTH_dom"/>
</dbReference>
<sequence length="117" mass="13867">MLPEEIPAKPYYTIGEASRITGVRPHVLRYWENQGKILRPVRRRSRHRLYRPADIQLILEIKRLREEERLTLPAMRRQLRSHQDIPRISPPSCLSSEVRQLLLGLKEELEALRELLG</sequence>
<dbReference type="EMBL" id="DTKJ01000059">
    <property type="protein sequence ID" value="HGZ12284.1"/>
    <property type="molecule type" value="Genomic_DNA"/>
</dbReference>
<evidence type="ECO:0000256" key="1">
    <source>
        <dbReference type="ARBA" id="ARBA00023125"/>
    </source>
</evidence>
<evidence type="ECO:0000313" key="3">
    <source>
        <dbReference type="EMBL" id="HGZ12284.1"/>
    </source>
</evidence>
<keyword evidence="1" id="KW-0238">DNA-binding</keyword>
<dbReference type="GO" id="GO:0003700">
    <property type="term" value="F:DNA-binding transcription factor activity"/>
    <property type="evidence" value="ECO:0007669"/>
    <property type="project" value="InterPro"/>
</dbReference>
<dbReference type="Pfam" id="PF13411">
    <property type="entry name" value="MerR_1"/>
    <property type="match status" value="1"/>
</dbReference>
<dbReference type="AlphaFoldDB" id="A0A7C5EU29"/>
<dbReference type="PANTHER" id="PTHR30204:SF15">
    <property type="entry name" value="BLL5018 PROTEIN"/>
    <property type="match status" value="1"/>
</dbReference>
<dbReference type="PROSITE" id="PS50937">
    <property type="entry name" value="HTH_MERR_2"/>
    <property type="match status" value="1"/>
</dbReference>
<name>A0A7C5EU29_9BACT</name>
<protein>
    <submittedName>
        <fullName evidence="3">MerR family transcriptional regulator</fullName>
    </submittedName>
</protein>
<comment type="caution">
    <text evidence="3">The sequence shown here is derived from an EMBL/GenBank/DDBJ whole genome shotgun (WGS) entry which is preliminary data.</text>
</comment>
<dbReference type="Gene3D" id="1.10.1660.10">
    <property type="match status" value="1"/>
</dbReference>
<reference evidence="3" key="1">
    <citation type="journal article" date="2020" name="mSystems">
        <title>Genome- and Community-Level Interaction Insights into Carbon Utilization and Element Cycling Functions of Hydrothermarchaeota in Hydrothermal Sediment.</title>
        <authorList>
            <person name="Zhou Z."/>
            <person name="Liu Y."/>
            <person name="Xu W."/>
            <person name="Pan J."/>
            <person name="Luo Z.H."/>
            <person name="Li M."/>
        </authorList>
    </citation>
    <scope>NUCLEOTIDE SEQUENCE [LARGE SCALE GENOMIC DNA]</scope>
    <source>
        <strain evidence="3">SpSt-853</strain>
    </source>
</reference>